<keyword evidence="6 7" id="KW-0687">Ribonucleoprotein</keyword>
<dbReference type="InterPro" id="IPR022803">
    <property type="entry name" value="Ribosomal_uL5_dom_sf"/>
</dbReference>
<comment type="function">
    <text evidence="7">This is 1 of the proteins that bind and probably mediate the attachment of the 5S RNA into the large ribosomal subunit, where it forms part of the central protuberance. In the 70S ribosome it contacts protein S13 of the 30S subunit (bridge B1b), connecting the 2 subunits; this bridge is implicated in subunit movement. May contact the P site tRNA; the 5S rRNA and some of its associated proteins might help stabilize positioning of ribosome-bound tRNAs.</text>
</comment>
<dbReference type="EMBL" id="KX765013">
    <property type="protein sequence ID" value="AOZ56100.1"/>
    <property type="molecule type" value="Genomic_DNA"/>
</dbReference>
<feature type="domain" description="Large ribosomal subunit protein uL5 C-terminal" evidence="10">
    <location>
        <begin position="77"/>
        <end position="174"/>
    </location>
</feature>
<dbReference type="InterPro" id="IPR022804">
    <property type="entry name" value="Ribosomal_uL5_arc"/>
</dbReference>
<dbReference type="AlphaFoldDB" id="A0A1L2JQ12"/>
<dbReference type="InterPro" id="IPR031310">
    <property type="entry name" value="Ribosomal_uL5_N"/>
</dbReference>
<dbReference type="PANTHER" id="PTHR11994">
    <property type="entry name" value="60S RIBOSOMAL PROTEIN L11-RELATED"/>
    <property type="match status" value="1"/>
</dbReference>
<dbReference type="InterPro" id="IPR057266">
    <property type="entry name" value="Ribosomal_uL5_euk/arc-type"/>
</dbReference>
<keyword evidence="5 7" id="KW-0689">Ribosomal protein</keyword>
<dbReference type="GO" id="GO:0019843">
    <property type="term" value="F:rRNA binding"/>
    <property type="evidence" value="ECO:0007669"/>
    <property type="project" value="UniProtKB-UniRule"/>
</dbReference>
<gene>
    <name evidence="7" type="primary">rpl5</name>
</gene>
<dbReference type="Pfam" id="PF00673">
    <property type="entry name" value="Ribosomal_L5_C"/>
    <property type="match status" value="1"/>
</dbReference>
<evidence type="ECO:0000313" key="11">
    <source>
        <dbReference type="EMBL" id="AOZ56100.1"/>
    </source>
</evidence>
<dbReference type="HAMAP" id="MF_01333_A">
    <property type="entry name" value="Ribosomal_uL5_A"/>
    <property type="match status" value="1"/>
</dbReference>
<keyword evidence="3 7" id="KW-0699">rRNA-binding</keyword>
<dbReference type="SUPFAM" id="SSF55282">
    <property type="entry name" value="RL5-like"/>
    <property type="match status" value="1"/>
</dbReference>
<dbReference type="GO" id="GO:0003735">
    <property type="term" value="F:structural constituent of ribosome"/>
    <property type="evidence" value="ECO:0007669"/>
    <property type="project" value="InterPro"/>
</dbReference>
<keyword evidence="4 7" id="KW-0694">RNA-binding</keyword>
<dbReference type="GO" id="GO:0006412">
    <property type="term" value="P:translation"/>
    <property type="evidence" value="ECO:0007669"/>
    <property type="project" value="UniProtKB-UniRule"/>
</dbReference>
<dbReference type="InterPro" id="IPR031309">
    <property type="entry name" value="Ribosomal_uL5_C"/>
</dbReference>
<dbReference type="Gene3D" id="3.30.1440.10">
    <property type="match status" value="1"/>
</dbReference>
<comment type="subunit">
    <text evidence="7">Part of the 50S ribosomal subunit; contacts the 5S rRNA and probably tRNA. Forms a bridge to the 30S subunit in the 70S ribosome.</text>
</comment>
<name>A0A1L2JQ12_9CREN</name>
<evidence type="ECO:0000256" key="6">
    <source>
        <dbReference type="ARBA" id="ARBA00023274"/>
    </source>
</evidence>
<accession>A0A1L2JQ12</accession>
<dbReference type="PIRSF" id="PIRSF002161">
    <property type="entry name" value="Ribosomal_L5"/>
    <property type="match status" value="1"/>
</dbReference>
<evidence type="ECO:0000256" key="8">
    <source>
        <dbReference type="RuleBase" id="RU003930"/>
    </source>
</evidence>
<evidence type="ECO:0000259" key="10">
    <source>
        <dbReference type="Pfam" id="PF00673"/>
    </source>
</evidence>
<evidence type="ECO:0000256" key="5">
    <source>
        <dbReference type="ARBA" id="ARBA00022980"/>
    </source>
</evidence>
<keyword evidence="2 7" id="KW-0820">tRNA-binding</keyword>
<dbReference type="Pfam" id="PF00281">
    <property type="entry name" value="Ribosomal_L5"/>
    <property type="match status" value="1"/>
</dbReference>
<comment type="similarity">
    <text evidence="1 7 8">Belongs to the universal ribosomal protein uL5 family.</text>
</comment>
<dbReference type="FunFam" id="3.30.1440.10:FF:000002">
    <property type="entry name" value="60S ribosomal protein L11"/>
    <property type="match status" value="1"/>
</dbReference>
<protein>
    <recommendedName>
        <fullName evidence="7">Large ribosomal subunit protein uL5</fullName>
    </recommendedName>
</protein>
<feature type="domain" description="Large ribosomal subunit protein uL5 N-terminal" evidence="9">
    <location>
        <begin position="20"/>
        <end position="73"/>
    </location>
</feature>
<dbReference type="NCBIfam" id="NF003258">
    <property type="entry name" value="PRK04219.1"/>
    <property type="match status" value="1"/>
</dbReference>
<sequence>MATKAEEMQEDEFEAKWKSNPMLEPRVLAVTLNIAVGRSGEVLERAASVLEELTGQKPVQRRAKRTIKEFGIRKREPIAVSVTVRGKKAYELLDRVVEAVGRKIKASSFDEFGNFAFGIKEHIEIPGMKYKAEVGVFGMDVIVTMGRAGYRVAKRRLKRRRVPRRHRLTKEEAIAYVKKRLKIDVVEEE</sequence>
<proteinExistence type="inferred from homology"/>
<evidence type="ECO:0000256" key="2">
    <source>
        <dbReference type="ARBA" id="ARBA00022555"/>
    </source>
</evidence>
<evidence type="ECO:0000256" key="3">
    <source>
        <dbReference type="ARBA" id="ARBA00022730"/>
    </source>
</evidence>
<evidence type="ECO:0000256" key="1">
    <source>
        <dbReference type="ARBA" id="ARBA00008553"/>
    </source>
</evidence>
<dbReference type="InterPro" id="IPR002132">
    <property type="entry name" value="Ribosomal_uL5"/>
</dbReference>
<evidence type="ECO:0000259" key="9">
    <source>
        <dbReference type="Pfam" id="PF00281"/>
    </source>
</evidence>
<evidence type="ECO:0000256" key="4">
    <source>
        <dbReference type="ARBA" id="ARBA00022884"/>
    </source>
</evidence>
<organism evidence="11">
    <name type="scientific">uncultured korarchaeote</name>
    <dbReference type="NCBI Taxonomy" id="161241"/>
    <lineage>
        <taxon>Archaea</taxon>
        <taxon>Thermoproteota</taxon>
        <taxon>environmental samples</taxon>
    </lineage>
</organism>
<evidence type="ECO:0000256" key="7">
    <source>
        <dbReference type="HAMAP-Rule" id="MF_01333"/>
    </source>
</evidence>
<dbReference type="GO" id="GO:1990904">
    <property type="term" value="C:ribonucleoprotein complex"/>
    <property type="evidence" value="ECO:0007669"/>
    <property type="project" value="UniProtKB-KW"/>
</dbReference>
<reference evidence="11" key="1">
    <citation type="journal article" date="2017" name="Nature">
        <title>Metagenomic exploration of ASGARD archaea illuminates the origin of cellular complexity in eukaryotes.</title>
        <authorList>
            <person name="Zaremba-Niedzwiedzka K."/>
            <person name="Caceres E.F."/>
            <person name="Saw J.H.W."/>
            <person name="Backstrom D."/>
            <person name="Juzokaite L."/>
            <person name="Vancaester E."/>
            <person name="Seitz K.W."/>
            <person name="Anantharaman K."/>
            <person name="Starnawski P."/>
            <person name="Kjeldsen K.U."/>
            <person name="Stott M.B."/>
            <person name="Nunoura T."/>
            <person name="Banfield J.F."/>
            <person name="Schramm A."/>
            <person name="Baker B.J."/>
            <person name="Spang A."/>
            <person name="Ettema T.J.G."/>
        </authorList>
    </citation>
    <scope>NUCLEOTIDE SEQUENCE</scope>
    <source>
        <strain evidence="11">TIV_2</strain>
    </source>
</reference>
<dbReference type="GO" id="GO:0005840">
    <property type="term" value="C:ribosome"/>
    <property type="evidence" value="ECO:0007669"/>
    <property type="project" value="UniProtKB-KW"/>
</dbReference>
<dbReference type="GO" id="GO:0000049">
    <property type="term" value="F:tRNA binding"/>
    <property type="evidence" value="ECO:0007669"/>
    <property type="project" value="UniProtKB-UniRule"/>
</dbReference>